<reference evidence="2 3" key="1">
    <citation type="journal article" date="2023" name="Microbiol. Spectr.">
        <title>Symbiosis of Carpenter Bees with Uncharacterized Lactic Acid Bacteria Showing NAD Auxotrophy.</title>
        <authorList>
            <person name="Kawasaki S."/>
            <person name="Ozawa K."/>
            <person name="Mori T."/>
            <person name="Yamamoto A."/>
            <person name="Ito M."/>
            <person name="Ohkuma M."/>
            <person name="Sakamoto M."/>
            <person name="Matsutani M."/>
        </authorList>
    </citation>
    <scope>NUCLEOTIDE SEQUENCE [LARGE SCALE GENOMIC DNA]</scope>
    <source>
        <strain evidence="2 3">KimH</strain>
    </source>
</reference>
<dbReference type="NCBIfam" id="TIGR03544">
    <property type="entry name" value="DivI1A_domain"/>
    <property type="match status" value="1"/>
</dbReference>
<dbReference type="InterPro" id="IPR019933">
    <property type="entry name" value="DivIVA_domain"/>
</dbReference>
<feature type="compositionally biased region" description="Low complexity" evidence="1">
    <location>
        <begin position="355"/>
        <end position="369"/>
    </location>
</feature>
<feature type="compositionally biased region" description="Low complexity" evidence="1">
    <location>
        <begin position="383"/>
        <end position="395"/>
    </location>
</feature>
<sequence>MAHEPESNRNDAMIARAGKRKWGYDTRQVDAFLARAHKLYESEVPKLTQQDIGNISFDLRKNGYIIPQVDAALSRLSRAVSDRRTSWQITQYGRQQWLTNAVALQQKLAVHAMRADRERFAPGRDGDPSYDRKQVDRLVDQVVAKSASQLGLENTGAYSDDNLADITADRVSNVIFTQRKGKHGYDERQVDYYLVRAIELLQQLESYVRLGIGDNLSGAKSAAKSSQAAQSAPASDDTVSAFGTRQEELVPSKSVPSRAKTRAAEPVASIAPVPVEPTVEDASHLEQPVDAEDDGQFDQLHQAEQAIFDGADAAQVPQLDAPLAEEKVASPVPDPQTVPGRKQPATRAADSLRKAPAARVRTAAPAAPVDQNSSSLAALAKTPAQPQAADDVPAVGPAKRPSRHAATAAPLEETSQFNPLTDWDDDTGSGQTPSHSSTSVISEPEPEPSPEESLFSVKLPQVNVDIPSLGFPSLSEEDILDETRR</sequence>
<feature type="region of interest" description="Disordered" evidence="1">
    <location>
        <begin position="327"/>
        <end position="485"/>
    </location>
</feature>
<feature type="compositionally biased region" description="Low complexity" evidence="1">
    <location>
        <begin position="224"/>
        <end position="235"/>
    </location>
</feature>
<evidence type="ECO:0000313" key="3">
    <source>
        <dbReference type="Proteomes" id="UP001321748"/>
    </source>
</evidence>
<feature type="region of interest" description="Disordered" evidence="1">
    <location>
        <begin position="224"/>
        <end position="283"/>
    </location>
</feature>
<evidence type="ECO:0000313" key="2">
    <source>
        <dbReference type="EMBL" id="BDR54351.1"/>
    </source>
</evidence>
<dbReference type="RefSeq" id="WP_317643362.1">
    <property type="nucleotide sequence ID" value="NZ_AP026800.1"/>
</dbReference>
<dbReference type="InterPro" id="IPR019932">
    <property type="entry name" value="CHP03543"/>
</dbReference>
<dbReference type="NCBIfam" id="TIGR03543">
    <property type="entry name" value="divI1A_rptt_fam"/>
    <property type="match status" value="1"/>
</dbReference>
<organism evidence="2 3">
    <name type="scientific">Bombiscardovia apis</name>
    <dbReference type="NCBI Taxonomy" id="2932182"/>
    <lineage>
        <taxon>Bacteria</taxon>
        <taxon>Bacillati</taxon>
        <taxon>Actinomycetota</taxon>
        <taxon>Actinomycetes</taxon>
        <taxon>Bifidobacteriales</taxon>
        <taxon>Bifidobacteriaceae</taxon>
        <taxon>Bombiscardovia</taxon>
    </lineage>
</organism>
<gene>
    <name evidence="2" type="ORF">KIMH_04620</name>
</gene>
<evidence type="ECO:0000256" key="1">
    <source>
        <dbReference type="SAM" id="MobiDB-lite"/>
    </source>
</evidence>
<dbReference type="Proteomes" id="UP001321748">
    <property type="component" value="Chromosome"/>
</dbReference>
<keyword evidence="2" id="KW-0131">Cell cycle</keyword>
<dbReference type="GO" id="GO:0051301">
    <property type="term" value="P:cell division"/>
    <property type="evidence" value="ECO:0007669"/>
    <property type="project" value="UniProtKB-KW"/>
</dbReference>
<proteinExistence type="predicted"/>
<dbReference type="EMBL" id="AP026800">
    <property type="protein sequence ID" value="BDR54351.1"/>
    <property type="molecule type" value="Genomic_DNA"/>
</dbReference>
<protein>
    <submittedName>
        <fullName evidence="2">Cell division protein DivIVA</fullName>
    </submittedName>
</protein>
<keyword evidence="2" id="KW-0132">Cell division</keyword>
<feature type="compositionally biased region" description="Acidic residues" evidence="1">
    <location>
        <begin position="475"/>
        <end position="485"/>
    </location>
</feature>
<accession>A0ABN6SHF8</accession>
<name>A0ABN6SHF8_9BIFI</name>
<feature type="compositionally biased region" description="Polar residues" evidence="1">
    <location>
        <begin position="428"/>
        <end position="441"/>
    </location>
</feature>
<keyword evidence="3" id="KW-1185">Reference proteome</keyword>